<evidence type="ECO:0000259" key="3">
    <source>
        <dbReference type="Pfam" id="PF00561"/>
    </source>
</evidence>
<dbReference type="InterPro" id="IPR000073">
    <property type="entry name" value="AB_hydrolase_1"/>
</dbReference>
<evidence type="ECO:0000313" key="5">
    <source>
        <dbReference type="Proteomes" id="UP000276133"/>
    </source>
</evidence>
<dbReference type="Gene3D" id="3.40.50.1820">
    <property type="entry name" value="alpha/beta hydrolase"/>
    <property type="match status" value="1"/>
</dbReference>
<evidence type="ECO:0000313" key="4">
    <source>
        <dbReference type="EMBL" id="RNA00232.1"/>
    </source>
</evidence>
<dbReference type="EMBL" id="REGN01009851">
    <property type="protein sequence ID" value="RNA00232.1"/>
    <property type="molecule type" value="Genomic_DNA"/>
</dbReference>
<dbReference type="PANTHER" id="PTHR43798">
    <property type="entry name" value="MONOACYLGLYCEROL LIPASE"/>
    <property type="match status" value="1"/>
</dbReference>
<evidence type="ECO:0000256" key="1">
    <source>
        <dbReference type="ARBA" id="ARBA00008645"/>
    </source>
</evidence>
<comment type="similarity">
    <text evidence="1">Belongs to the AB hydrolase superfamily.</text>
</comment>
<dbReference type="GO" id="GO:0016787">
    <property type="term" value="F:hydrolase activity"/>
    <property type="evidence" value="ECO:0007669"/>
    <property type="project" value="UniProtKB-KW"/>
</dbReference>
<dbReference type="PRINTS" id="PR00412">
    <property type="entry name" value="EPOXHYDRLASE"/>
</dbReference>
<protein>
    <submittedName>
        <fullName evidence="4">Putative serine hydrolase</fullName>
    </submittedName>
</protein>
<keyword evidence="5" id="KW-1185">Reference proteome</keyword>
<dbReference type="InterPro" id="IPR000639">
    <property type="entry name" value="Epox_hydrolase-like"/>
</dbReference>
<dbReference type="SUPFAM" id="SSF53474">
    <property type="entry name" value="alpha/beta-Hydrolases"/>
    <property type="match status" value="1"/>
</dbReference>
<name>A0A3M7PM98_BRAPC</name>
<keyword evidence="2 4" id="KW-0378">Hydrolase</keyword>
<reference evidence="4 5" key="1">
    <citation type="journal article" date="2018" name="Sci. Rep.">
        <title>Genomic signatures of local adaptation to the degree of environmental predictability in rotifers.</title>
        <authorList>
            <person name="Franch-Gras L."/>
            <person name="Hahn C."/>
            <person name="Garcia-Roger E.M."/>
            <person name="Carmona M.J."/>
            <person name="Serra M."/>
            <person name="Gomez A."/>
        </authorList>
    </citation>
    <scope>NUCLEOTIDE SEQUENCE [LARGE SCALE GENOMIC DNA]</scope>
    <source>
        <strain evidence="4">HYR1</strain>
    </source>
</reference>
<evidence type="ECO:0000256" key="2">
    <source>
        <dbReference type="ARBA" id="ARBA00022801"/>
    </source>
</evidence>
<accession>A0A3M7PM98</accession>
<dbReference type="Proteomes" id="UP000276133">
    <property type="component" value="Unassembled WGS sequence"/>
</dbReference>
<sequence length="381" mass="44074">MSSRLLVNFESKFKTSTITFVKNKLFYQSRKFYSLNQPKNSLINRSKFICFESSKSRFTNQAEMKAQEISVPVPWGDVKCQIFGDPTNKHAKPIISIHGFLDNSNSFKPLAPFICQNDEFYIIALDLPGHGFSSKLPDGIPYTPKLFLASVRRVIRHFGINEFYFMCHSYGIHLSILYNIVFKNEVKALVSLDWIFSLPGYKIENYGDLWKTGIDGLIDIENKEKTKNDAVQPKTLTKELAVSILMKYNNHLDEDSAKILIERALVKKENGRFEFSRDIRVKQTVSMFDHYLDMSYLLPEIIKGIDVPWLMIHADPPAYGERPATTTMNFMKQIEKNSKTSIQYEVFKGTHHFHMIQPKETAEIILKFIDRIAIKEKTSKL</sequence>
<dbReference type="GO" id="GO:0016020">
    <property type="term" value="C:membrane"/>
    <property type="evidence" value="ECO:0007669"/>
    <property type="project" value="TreeGrafter"/>
</dbReference>
<dbReference type="AlphaFoldDB" id="A0A3M7PM98"/>
<comment type="caution">
    <text evidence="4">The sequence shown here is derived from an EMBL/GenBank/DDBJ whole genome shotgun (WGS) entry which is preliminary data.</text>
</comment>
<feature type="domain" description="AB hydrolase-1" evidence="3">
    <location>
        <begin position="92"/>
        <end position="193"/>
    </location>
</feature>
<dbReference type="OrthoDB" id="190201at2759"/>
<proteinExistence type="inferred from homology"/>
<dbReference type="InterPro" id="IPR029058">
    <property type="entry name" value="AB_hydrolase_fold"/>
</dbReference>
<dbReference type="InterPro" id="IPR050266">
    <property type="entry name" value="AB_hydrolase_sf"/>
</dbReference>
<gene>
    <name evidence="4" type="ORF">BpHYR1_022004</name>
</gene>
<dbReference type="STRING" id="10195.A0A3M7PM98"/>
<dbReference type="PANTHER" id="PTHR43798:SF14">
    <property type="entry name" value="SERINE HYDROLASE-LIKE PROTEIN DDB_G0286239"/>
    <property type="match status" value="1"/>
</dbReference>
<dbReference type="Pfam" id="PF00561">
    <property type="entry name" value="Abhydrolase_1"/>
    <property type="match status" value="1"/>
</dbReference>
<organism evidence="4 5">
    <name type="scientific">Brachionus plicatilis</name>
    <name type="common">Marine rotifer</name>
    <name type="synonym">Brachionus muelleri</name>
    <dbReference type="NCBI Taxonomy" id="10195"/>
    <lineage>
        <taxon>Eukaryota</taxon>
        <taxon>Metazoa</taxon>
        <taxon>Spiralia</taxon>
        <taxon>Gnathifera</taxon>
        <taxon>Rotifera</taxon>
        <taxon>Eurotatoria</taxon>
        <taxon>Monogononta</taxon>
        <taxon>Pseudotrocha</taxon>
        <taxon>Ploima</taxon>
        <taxon>Brachionidae</taxon>
        <taxon>Brachionus</taxon>
    </lineage>
</organism>